<sequence>MEEEYATIVYVELAENIYVPYEWPIRGIENLILVLAEKIISQFGFASPVLQVKNIPTRLMRRTKTTGSIHVFEKVAKEEMVGSFVYDIVLPKEEDSIHMEMTRGSSIKKGSWPNYVTSFCPRDNKISYHLIPQRFR</sequence>
<evidence type="ECO:0000313" key="1">
    <source>
        <dbReference type="EMBL" id="AOH69158.1"/>
    </source>
</evidence>
<reference evidence="1" key="1">
    <citation type="journal article" date="2016" name="PLoS ONE">
        <title>Analysis of Genetic Variation across the Encapsidated Genome of Microplitis demolitor Bracovirus in Parasitoid Wasps.</title>
        <authorList>
            <person name="Burke G.R."/>
        </authorList>
    </citation>
    <scope>NUCLEOTIDE SEQUENCE</scope>
    <source>
        <strain evidence="1">UGA</strain>
    </source>
</reference>
<accession>A0A1D5APK9</accession>
<dbReference type="EMBL" id="KX223742">
    <property type="protein sequence ID" value="AOH69158.1"/>
    <property type="molecule type" value="Genomic_DNA"/>
</dbReference>
<gene>
    <name evidence="1" type="ORF">A6F54_89</name>
</gene>
<proteinExistence type="predicted"/>
<protein>
    <recommendedName>
        <fullName evidence="2">BV8 family protein</fullName>
    </recommendedName>
</protein>
<name>A0A1D5APK9_9VIRU</name>
<evidence type="ECO:0008006" key="2">
    <source>
        <dbReference type="Google" id="ProtNLM"/>
    </source>
</evidence>
<organism evidence="1">
    <name type="scientific">Microplitis mediator bracovirus</name>
    <dbReference type="NCBI Taxonomy" id="1836595"/>
    <lineage>
        <taxon>Viruses</taxon>
        <taxon>Viruses incertae sedis</taxon>
        <taxon>Polydnaviriformidae</taxon>
        <taxon>Bracoviriform</taxon>
    </lineage>
</organism>